<proteinExistence type="predicted"/>
<reference evidence="1" key="2">
    <citation type="journal article" date="2015" name="Data Brief">
        <title>Shoot transcriptome of the giant reed, Arundo donax.</title>
        <authorList>
            <person name="Barrero R.A."/>
            <person name="Guerrero F.D."/>
            <person name="Moolhuijzen P."/>
            <person name="Goolsby J.A."/>
            <person name="Tidwell J."/>
            <person name="Bellgard S.E."/>
            <person name="Bellgard M.I."/>
        </authorList>
    </citation>
    <scope>NUCLEOTIDE SEQUENCE</scope>
    <source>
        <tissue evidence="1">Shoot tissue taken approximately 20 cm above the soil surface</tissue>
    </source>
</reference>
<evidence type="ECO:0000313" key="1">
    <source>
        <dbReference type="EMBL" id="JAD53622.1"/>
    </source>
</evidence>
<protein>
    <submittedName>
        <fullName evidence="1">Uncharacterized protein</fullName>
    </submittedName>
</protein>
<name>A0A0A9B2W1_ARUDO</name>
<accession>A0A0A9B2W1</accession>
<dbReference type="AlphaFoldDB" id="A0A0A9B2W1"/>
<dbReference type="EMBL" id="GBRH01244273">
    <property type="protein sequence ID" value="JAD53622.1"/>
    <property type="molecule type" value="Transcribed_RNA"/>
</dbReference>
<organism evidence="1">
    <name type="scientific">Arundo donax</name>
    <name type="common">Giant reed</name>
    <name type="synonym">Donax arundinaceus</name>
    <dbReference type="NCBI Taxonomy" id="35708"/>
    <lineage>
        <taxon>Eukaryota</taxon>
        <taxon>Viridiplantae</taxon>
        <taxon>Streptophyta</taxon>
        <taxon>Embryophyta</taxon>
        <taxon>Tracheophyta</taxon>
        <taxon>Spermatophyta</taxon>
        <taxon>Magnoliopsida</taxon>
        <taxon>Liliopsida</taxon>
        <taxon>Poales</taxon>
        <taxon>Poaceae</taxon>
        <taxon>PACMAD clade</taxon>
        <taxon>Arundinoideae</taxon>
        <taxon>Arundineae</taxon>
        <taxon>Arundo</taxon>
    </lineage>
</organism>
<sequence>MHPRINLFSDICFISLISHLNYEINY</sequence>
<reference evidence="1" key="1">
    <citation type="submission" date="2014-09" db="EMBL/GenBank/DDBJ databases">
        <authorList>
            <person name="Magalhaes I.L.F."/>
            <person name="Oliveira U."/>
            <person name="Santos F.R."/>
            <person name="Vidigal T.H.D.A."/>
            <person name="Brescovit A.D."/>
            <person name="Santos A.J."/>
        </authorList>
    </citation>
    <scope>NUCLEOTIDE SEQUENCE</scope>
    <source>
        <tissue evidence="1">Shoot tissue taken approximately 20 cm above the soil surface</tissue>
    </source>
</reference>